<reference evidence="3 4" key="1">
    <citation type="submission" date="2016-07" db="EMBL/GenBank/DDBJ databases">
        <title>Pervasive Adenine N6-methylation of Active Genes in Fungi.</title>
        <authorList>
            <consortium name="DOE Joint Genome Institute"/>
            <person name="Mondo S.J."/>
            <person name="Dannebaum R.O."/>
            <person name="Kuo R.C."/>
            <person name="Labutti K."/>
            <person name="Haridas S."/>
            <person name="Kuo A."/>
            <person name="Salamov A."/>
            <person name="Ahrendt S.R."/>
            <person name="Lipzen A."/>
            <person name="Sullivan W."/>
            <person name="Andreopoulos W.B."/>
            <person name="Clum A."/>
            <person name="Lindquist E."/>
            <person name="Daum C."/>
            <person name="Ramamoorthy G.K."/>
            <person name="Gryganskyi A."/>
            <person name="Culley D."/>
            <person name="Magnuson J.K."/>
            <person name="James T.Y."/>
            <person name="O'Malley M.A."/>
            <person name="Stajich J.E."/>
            <person name="Spatafora J.W."/>
            <person name="Visel A."/>
            <person name="Grigoriev I.V."/>
        </authorList>
    </citation>
    <scope>NUCLEOTIDE SEQUENCE [LARGE SCALE GENOMIC DNA]</scope>
    <source>
        <strain evidence="3 4">12-1054</strain>
    </source>
</reference>
<gene>
    <name evidence="3" type="ORF">BCR37DRAFT_253978</name>
</gene>
<dbReference type="InterPro" id="IPR036047">
    <property type="entry name" value="F-box-like_dom_sf"/>
</dbReference>
<dbReference type="Proteomes" id="UP000193685">
    <property type="component" value="Unassembled WGS sequence"/>
</dbReference>
<feature type="domain" description="F-box" evidence="2">
    <location>
        <begin position="50"/>
        <end position="97"/>
    </location>
</feature>
<sequence>MNAAGASAQPSAAKKRKPSKKAQAAAECKAAEDLSAQLQLEADEEAARAKDYFTLLPYELLSHIFSYLDPISLFKLQGISTFFQEHLKRSDRLFETKCKDILALQHELPTYMTHRDLLRLTVAPICQFCASARGNSRPYVPYNYVACRPCFEDRTISFQQAIATAEELTGLGPDCVLRLVENCIYASDQPFHRNMPPRNSRFRVQDVEDFCGAFIDSGRSFAAFLEDEKRNLAVGLKARRDIEIILTNRGNISTLARQHSLYARKFCICQRIYMIFNETNIEEELAKYVPNMFETFFSRTPPYISTKEDVRLYSDKLKTRLESERRIAKKQRQCNAAINFINELVSRLNGRNLLTLSEPSCH</sequence>
<organism evidence="3 4">
    <name type="scientific">Protomyces lactucae-debilis</name>
    <dbReference type="NCBI Taxonomy" id="2754530"/>
    <lineage>
        <taxon>Eukaryota</taxon>
        <taxon>Fungi</taxon>
        <taxon>Dikarya</taxon>
        <taxon>Ascomycota</taxon>
        <taxon>Taphrinomycotina</taxon>
        <taxon>Taphrinomycetes</taxon>
        <taxon>Taphrinales</taxon>
        <taxon>Protomycetaceae</taxon>
        <taxon>Protomyces</taxon>
    </lineage>
</organism>
<dbReference type="InterPro" id="IPR001810">
    <property type="entry name" value="F-box_dom"/>
</dbReference>
<evidence type="ECO:0000313" key="4">
    <source>
        <dbReference type="Proteomes" id="UP000193685"/>
    </source>
</evidence>
<feature type="region of interest" description="Disordered" evidence="1">
    <location>
        <begin position="1"/>
        <end position="22"/>
    </location>
</feature>
<dbReference type="AlphaFoldDB" id="A0A1Y2FMS2"/>
<dbReference type="SUPFAM" id="SSF81383">
    <property type="entry name" value="F-box domain"/>
    <property type="match status" value="1"/>
</dbReference>
<dbReference type="Gene3D" id="1.20.1280.50">
    <property type="match status" value="1"/>
</dbReference>
<dbReference type="GeneID" id="63783251"/>
<protein>
    <recommendedName>
        <fullName evidence="2">F-box domain-containing protein</fullName>
    </recommendedName>
</protein>
<accession>A0A1Y2FMS2</accession>
<dbReference type="PROSITE" id="PS50181">
    <property type="entry name" value="FBOX"/>
    <property type="match status" value="1"/>
</dbReference>
<comment type="caution">
    <text evidence="3">The sequence shown here is derived from an EMBL/GenBank/DDBJ whole genome shotgun (WGS) entry which is preliminary data.</text>
</comment>
<dbReference type="OrthoDB" id="2322499at2759"/>
<evidence type="ECO:0000259" key="2">
    <source>
        <dbReference type="PROSITE" id="PS50181"/>
    </source>
</evidence>
<dbReference type="Pfam" id="PF12937">
    <property type="entry name" value="F-box-like"/>
    <property type="match status" value="1"/>
</dbReference>
<dbReference type="RefSeq" id="XP_040726670.1">
    <property type="nucleotide sequence ID" value="XM_040866652.1"/>
</dbReference>
<keyword evidence="4" id="KW-1185">Reference proteome</keyword>
<evidence type="ECO:0000313" key="3">
    <source>
        <dbReference type="EMBL" id="ORY84887.1"/>
    </source>
</evidence>
<evidence type="ECO:0000256" key="1">
    <source>
        <dbReference type="SAM" id="MobiDB-lite"/>
    </source>
</evidence>
<dbReference type="EMBL" id="MCFI01000005">
    <property type="protein sequence ID" value="ORY84887.1"/>
    <property type="molecule type" value="Genomic_DNA"/>
</dbReference>
<name>A0A1Y2FMS2_PROLT</name>
<dbReference type="SMART" id="SM00256">
    <property type="entry name" value="FBOX"/>
    <property type="match status" value="1"/>
</dbReference>
<proteinExistence type="predicted"/>
<feature type="compositionally biased region" description="Low complexity" evidence="1">
    <location>
        <begin position="1"/>
        <end position="12"/>
    </location>
</feature>